<dbReference type="EMBL" id="QVTD01000002">
    <property type="protein sequence ID" value="RFU66309.1"/>
    <property type="molecule type" value="Genomic_DNA"/>
</dbReference>
<dbReference type="PANTHER" id="PTHR33823">
    <property type="entry name" value="RNA POLYMERASE-BINDING TRANSCRIPTION FACTOR DKSA-RELATED"/>
    <property type="match status" value="1"/>
</dbReference>
<evidence type="ECO:0000256" key="3">
    <source>
        <dbReference type="ARBA" id="ARBA00022833"/>
    </source>
</evidence>
<dbReference type="RefSeq" id="WP_117320831.1">
    <property type="nucleotide sequence ID" value="NZ_QVTD01000002.1"/>
</dbReference>
<gene>
    <name evidence="7" type="ORF">D0466_01675</name>
</gene>
<dbReference type="InterPro" id="IPR014240">
    <property type="entry name" value="YteA"/>
</dbReference>
<dbReference type="GO" id="GO:0008270">
    <property type="term" value="F:zinc ion binding"/>
    <property type="evidence" value="ECO:0007669"/>
    <property type="project" value="UniProtKB-KW"/>
</dbReference>
<dbReference type="Pfam" id="PF01258">
    <property type="entry name" value="zf-dskA_traR"/>
    <property type="match status" value="1"/>
</dbReference>
<feature type="compositionally biased region" description="Polar residues" evidence="5">
    <location>
        <begin position="30"/>
        <end position="40"/>
    </location>
</feature>
<dbReference type="Proteomes" id="UP000262939">
    <property type="component" value="Unassembled WGS sequence"/>
</dbReference>
<feature type="domain" description="Zinc finger DksA/TraR C4-type" evidence="6">
    <location>
        <begin position="88"/>
        <end position="116"/>
    </location>
</feature>
<evidence type="ECO:0000256" key="1">
    <source>
        <dbReference type="ARBA" id="ARBA00022723"/>
    </source>
</evidence>
<evidence type="ECO:0000259" key="6">
    <source>
        <dbReference type="Pfam" id="PF01258"/>
    </source>
</evidence>
<dbReference type="PROSITE" id="PS51128">
    <property type="entry name" value="ZF_DKSA_2"/>
    <property type="match status" value="1"/>
</dbReference>
<dbReference type="InterPro" id="IPR037187">
    <property type="entry name" value="DnaK_N"/>
</dbReference>
<dbReference type="AlphaFoldDB" id="A0A372LIT1"/>
<dbReference type="InterPro" id="IPR000962">
    <property type="entry name" value="Znf_DskA_TraR"/>
</dbReference>
<keyword evidence="3" id="KW-0862">Zinc</keyword>
<keyword evidence="1" id="KW-0479">Metal-binding</keyword>
<dbReference type="NCBIfam" id="TIGR02890">
    <property type="entry name" value="bacill_yteA"/>
    <property type="match status" value="1"/>
</dbReference>
<name>A0A372LIT1_9BACI</name>
<dbReference type="PANTHER" id="PTHR33823:SF4">
    <property type="entry name" value="GENERAL STRESS PROTEIN 16O"/>
    <property type="match status" value="1"/>
</dbReference>
<dbReference type="Gene3D" id="1.20.120.910">
    <property type="entry name" value="DksA, coiled-coil domain"/>
    <property type="match status" value="1"/>
</dbReference>
<feature type="zinc finger region" description="dksA C4-type" evidence="4">
    <location>
        <begin position="93"/>
        <end position="117"/>
    </location>
</feature>
<dbReference type="OrthoDB" id="9811543at2"/>
<comment type="caution">
    <text evidence="7">The sequence shown here is derived from an EMBL/GenBank/DDBJ whole genome shotgun (WGS) entry which is preliminary data.</text>
</comment>
<dbReference type="SUPFAM" id="SSF109635">
    <property type="entry name" value="DnaK suppressor protein DksA, alpha-hairpin domain"/>
    <property type="match status" value="1"/>
</dbReference>
<sequence>MVTNQQIHTIEQELLNQKEQLKNRIKQDETSWFDTSQSESVGELSSYDNHPADMGTELFERERNMAIDEHAESEIKKIDHALEAIENGTYGKCSTCGTEIPFERLQAVPATLYCVEHTPENGRSMDRPVEEQVLEPSHGDHFENRRVDNEMNVKEDSFGEIARFGTSETPSDFTGDHESYDTLYETENENDAFPEDYESFLGNDINGKNRKVFRSKQQEEYEERLDEEGIESQIGDVPFKQSDGYVKGGGRNRHN</sequence>
<evidence type="ECO:0000256" key="5">
    <source>
        <dbReference type="SAM" id="MobiDB-lite"/>
    </source>
</evidence>
<protein>
    <submittedName>
        <fullName evidence="7">Molecular chaperone DnaK</fullName>
    </submittedName>
</protein>
<feature type="region of interest" description="Disordered" evidence="5">
    <location>
        <begin position="225"/>
        <end position="255"/>
    </location>
</feature>
<feature type="region of interest" description="Disordered" evidence="5">
    <location>
        <begin position="26"/>
        <end position="50"/>
    </location>
</feature>
<reference evidence="7 8" key="1">
    <citation type="submission" date="2018-08" db="EMBL/GenBank/DDBJ databases">
        <title>Bacillus chawlae sp. nov., Bacillus glennii sp. nov., and Bacillus saganii sp. nov. Isolated from the Vehicle Assembly Building at Kennedy Space Center where the Viking Spacecraft were Assembled.</title>
        <authorList>
            <person name="Seuylemezian A."/>
            <person name="Vaishampayan P."/>
        </authorList>
    </citation>
    <scope>NUCLEOTIDE SEQUENCE [LARGE SCALE GENOMIC DNA]</scope>
    <source>
        <strain evidence="7 8">V44-8</strain>
    </source>
</reference>
<accession>A0A372LIT1</accession>
<dbReference type="SUPFAM" id="SSF57716">
    <property type="entry name" value="Glucocorticoid receptor-like (DNA-binding domain)"/>
    <property type="match status" value="1"/>
</dbReference>
<evidence type="ECO:0000313" key="7">
    <source>
        <dbReference type="EMBL" id="RFU66309.1"/>
    </source>
</evidence>
<evidence type="ECO:0000256" key="4">
    <source>
        <dbReference type="PROSITE-ProRule" id="PRU00510"/>
    </source>
</evidence>
<evidence type="ECO:0000256" key="2">
    <source>
        <dbReference type="ARBA" id="ARBA00022771"/>
    </source>
</evidence>
<keyword evidence="2" id="KW-0863">Zinc-finger</keyword>
<evidence type="ECO:0000313" key="8">
    <source>
        <dbReference type="Proteomes" id="UP000262939"/>
    </source>
</evidence>
<organism evidence="7 8">
    <name type="scientific">Peribacillus glennii</name>
    <dbReference type="NCBI Taxonomy" id="2303991"/>
    <lineage>
        <taxon>Bacteria</taxon>
        <taxon>Bacillati</taxon>
        <taxon>Bacillota</taxon>
        <taxon>Bacilli</taxon>
        <taxon>Bacillales</taxon>
        <taxon>Bacillaceae</taxon>
        <taxon>Peribacillus</taxon>
    </lineage>
</organism>
<keyword evidence="8" id="KW-1185">Reference proteome</keyword>
<proteinExistence type="predicted"/>